<accession>A0ACC6RSY3</accession>
<dbReference type="Proteomes" id="UP001392318">
    <property type="component" value="Unassembled WGS sequence"/>
</dbReference>
<gene>
    <name evidence="1" type="ORF">VSR83_28395</name>
</gene>
<proteinExistence type="predicted"/>
<organism evidence="1 2">
    <name type="scientific">Paraburkholderia unamae</name>
    <dbReference type="NCBI Taxonomy" id="219649"/>
    <lineage>
        <taxon>Bacteria</taxon>
        <taxon>Pseudomonadati</taxon>
        <taxon>Pseudomonadota</taxon>
        <taxon>Betaproteobacteria</taxon>
        <taxon>Burkholderiales</taxon>
        <taxon>Burkholderiaceae</taxon>
        <taxon>Paraburkholderia</taxon>
    </lineage>
</organism>
<protein>
    <submittedName>
        <fullName evidence="1">Tail protein X</fullName>
    </submittedName>
</protein>
<comment type="caution">
    <text evidence="1">The sequence shown here is derived from an EMBL/GenBank/DDBJ whole genome shotgun (WGS) entry which is preliminary data.</text>
</comment>
<dbReference type="EMBL" id="JAYMRU010000025">
    <property type="protein sequence ID" value="MEM5403905.1"/>
    <property type="molecule type" value="Genomic_DNA"/>
</dbReference>
<sequence length="68" mass="7304">MKVIAKQGDTVDAICWRYYGRTDGTVEAVLEANEGLADLGVVLPTGTPVELPDLSAVQTTKPLLQLFD</sequence>
<evidence type="ECO:0000313" key="2">
    <source>
        <dbReference type="Proteomes" id="UP001392318"/>
    </source>
</evidence>
<name>A0ACC6RSY3_9BURK</name>
<reference evidence="1" key="1">
    <citation type="submission" date="2024-01" db="EMBL/GenBank/DDBJ databases">
        <title>The diversity of rhizobia nodulating Mimosa spp. in eleven states of Brazil covering several biomes is determined by host plant, location, and edaphic factors.</title>
        <authorList>
            <person name="Rouws L."/>
            <person name="Barauna A."/>
            <person name="Beukes C."/>
            <person name="De Faria S.M."/>
            <person name="Gross E."/>
            <person name="Dos Reis Junior F.B."/>
            <person name="Simon M."/>
            <person name="Maluk M."/>
            <person name="Odee D.W."/>
            <person name="Kenicer G."/>
            <person name="Young J.P.W."/>
            <person name="Reis V.M."/>
            <person name="Zilli J."/>
            <person name="James E.K."/>
        </authorList>
    </citation>
    <scope>NUCLEOTIDE SEQUENCE</scope>
    <source>
        <strain evidence="1">JPY452</strain>
    </source>
</reference>
<evidence type="ECO:0000313" key="1">
    <source>
        <dbReference type="EMBL" id="MEM5403905.1"/>
    </source>
</evidence>
<keyword evidence="2" id="KW-1185">Reference proteome</keyword>